<name>I4D818_DESAJ</name>
<accession>I4D818</accession>
<gene>
    <name evidence="1" type="ordered locus">Desaci_3034</name>
</gene>
<dbReference type="STRING" id="646529.Desaci_3034"/>
<dbReference type="KEGG" id="dai:Desaci_3034"/>
<dbReference type="Proteomes" id="UP000002892">
    <property type="component" value="Chromosome"/>
</dbReference>
<evidence type="ECO:0000313" key="1">
    <source>
        <dbReference type="EMBL" id="AFM41942.1"/>
    </source>
</evidence>
<proteinExistence type="predicted"/>
<dbReference type="HOGENOM" id="CLU_2681661_0_0_9"/>
<dbReference type="EMBL" id="CP003639">
    <property type="protein sequence ID" value="AFM41942.1"/>
    <property type="molecule type" value="Genomic_DNA"/>
</dbReference>
<reference evidence="1 2" key="1">
    <citation type="journal article" date="2012" name="J. Bacteriol.">
        <title>Complete genome sequences of Desulfosporosinus orientis DSM765T, Desulfosporosinus youngiae DSM17734T, Desulfosporosinus meridiei DSM13257T, and Desulfosporosinus acidiphilus DSM22704T.</title>
        <authorList>
            <person name="Pester M."/>
            <person name="Brambilla E."/>
            <person name="Alazard D."/>
            <person name="Rattei T."/>
            <person name="Weinmaier T."/>
            <person name="Han J."/>
            <person name="Lucas S."/>
            <person name="Lapidus A."/>
            <person name="Cheng J.F."/>
            <person name="Goodwin L."/>
            <person name="Pitluck S."/>
            <person name="Peters L."/>
            <person name="Ovchinnikova G."/>
            <person name="Teshima H."/>
            <person name="Detter J.C."/>
            <person name="Han C.S."/>
            <person name="Tapia R."/>
            <person name="Land M.L."/>
            <person name="Hauser L."/>
            <person name="Kyrpides N.C."/>
            <person name="Ivanova N.N."/>
            <person name="Pagani I."/>
            <person name="Huntmann M."/>
            <person name="Wei C.L."/>
            <person name="Davenport K.W."/>
            <person name="Daligault H."/>
            <person name="Chain P.S."/>
            <person name="Chen A."/>
            <person name="Mavromatis K."/>
            <person name="Markowitz V."/>
            <person name="Szeto E."/>
            <person name="Mikhailova N."/>
            <person name="Pati A."/>
            <person name="Wagner M."/>
            <person name="Woyke T."/>
            <person name="Ollivier B."/>
            <person name="Klenk H.P."/>
            <person name="Spring S."/>
            <person name="Loy A."/>
        </authorList>
    </citation>
    <scope>NUCLEOTIDE SEQUENCE [LARGE SCALE GENOMIC DNA]</scope>
    <source>
        <strain evidence="2">DSM 22704 / JCM 16185 / SJ4</strain>
    </source>
</reference>
<dbReference type="AlphaFoldDB" id="I4D818"/>
<organism evidence="1 2">
    <name type="scientific">Desulfosporosinus acidiphilus (strain DSM 22704 / JCM 16185 / SJ4)</name>
    <dbReference type="NCBI Taxonomy" id="646529"/>
    <lineage>
        <taxon>Bacteria</taxon>
        <taxon>Bacillati</taxon>
        <taxon>Bacillota</taxon>
        <taxon>Clostridia</taxon>
        <taxon>Eubacteriales</taxon>
        <taxon>Desulfitobacteriaceae</taxon>
        <taxon>Desulfosporosinus</taxon>
    </lineage>
</organism>
<evidence type="ECO:0000313" key="2">
    <source>
        <dbReference type="Proteomes" id="UP000002892"/>
    </source>
</evidence>
<protein>
    <submittedName>
        <fullName evidence="1">Uncharacterized protein</fullName>
    </submittedName>
</protein>
<sequence length="74" mass="8805">MALIHSQKVIGCNGKRVPEERLKNVISELSKMPDIKPMKDFIRANRLRKRLKDRVIAEGYKIREIDELTWMIER</sequence>
<keyword evidence="2" id="KW-1185">Reference proteome</keyword>
<dbReference type="RefSeq" id="WP_014827935.1">
    <property type="nucleotide sequence ID" value="NC_018068.1"/>
</dbReference>